<reference evidence="2" key="1">
    <citation type="journal article" date="2017" name="Science">
        <title>Giant viruses with an expanded complement of translation system components.</title>
        <authorList>
            <person name="Schulz F."/>
            <person name="Yutin N."/>
            <person name="Ivanova N.N."/>
            <person name="Ortega D.R."/>
            <person name="Lee T.K."/>
            <person name="Vierheilig J."/>
            <person name="Daims H."/>
            <person name="Horn M."/>
            <person name="Wagner M."/>
            <person name="Jensen G.J."/>
            <person name="Kyrpides N.C."/>
            <person name="Koonin E.V."/>
            <person name="Woyke T."/>
        </authorList>
    </citation>
    <scope>NUCLEOTIDE SEQUENCE</scope>
    <source>
        <strain evidence="2">CTV1</strain>
    </source>
</reference>
<organism evidence="2">
    <name type="scientific">Catovirus CTV1</name>
    <dbReference type="NCBI Taxonomy" id="1977631"/>
    <lineage>
        <taxon>Viruses</taxon>
        <taxon>Varidnaviria</taxon>
        <taxon>Bamfordvirae</taxon>
        <taxon>Nucleocytoviricota</taxon>
        <taxon>Megaviricetes</taxon>
        <taxon>Imitervirales</taxon>
        <taxon>Mimiviridae</taxon>
        <taxon>Klosneuvirinae</taxon>
        <taxon>Catovirus</taxon>
    </lineage>
</organism>
<feature type="domain" description="GIY-YIG" evidence="1">
    <location>
        <begin position="3"/>
        <end position="91"/>
    </location>
</feature>
<proteinExistence type="predicted"/>
<accession>A0A1V0SC14</accession>
<dbReference type="SMART" id="SM00465">
    <property type="entry name" value="GIYc"/>
    <property type="match status" value="1"/>
</dbReference>
<protein>
    <submittedName>
        <fullName evidence="2">GIY-YIG nuclease</fullName>
    </submittedName>
</protein>
<dbReference type="PROSITE" id="PS50164">
    <property type="entry name" value="GIY_YIG"/>
    <property type="match status" value="1"/>
</dbReference>
<sequence length="119" mass="14201">MTKIIGTYKIINKKTQKYYYGSSKNIYVRIIQHKSQLKNNKHHCVYLQNSYNKYGKDSFYYEIDKICNDIDDALKQEQYVIDNNKENLYNISKLTSGGDIITNHPNREQILRKIKESRN</sequence>
<gene>
    <name evidence="2" type="ORF">Catovirus_2_170</name>
</gene>
<dbReference type="Gene3D" id="3.40.1440.10">
    <property type="entry name" value="GIY-YIG endonuclease"/>
    <property type="match status" value="1"/>
</dbReference>
<evidence type="ECO:0000313" key="2">
    <source>
        <dbReference type="EMBL" id="ARF09221.1"/>
    </source>
</evidence>
<dbReference type="InterPro" id="IPR000305">
    <property type="entry name" value="GIY-YIG_endonuc"/>
</dbReference>
<dbReference type="EMBL" id="KY684084">
    <property type="protein sequence ID" value="ARF09221.1"/>
    <property type="molecule type" value="Genomic_DNA"/>
</dbReference>
<name>A0A1V0SC14_9VIRU</name>
<dbReference type="InterPro" id="IPR035901">
    <property type="entry name" value="GIY-YIG_endonuc_sf"/>
</dbReference>
<dbReference type="CDD" id="cd10437">
    <property type="entry name" value="GIY-YIG_HE_I-TevI_like"/>
    <property type="match status" value="1"/>
</dbReference>
<evidence type="ECO:0000259" key="1">
    <source>
        <dbReference type="PROSITE" id="PS50164"/>
    </source>
</evidence>
<dbReference type="SUPFAM" id="SSF82771">
    <property type="entry name" value="GIY-YIG endonuclease"/>
    <property type="match status" value="1"/>
</dbReference>
<dbReference type="Pfam" id="PF01541">
    <property type="entry name" value="GIY-YIG"/>
    <property type="match status" value="1"/>
</dbReference>